<feature type="compositionally biased region" description="Basic and acidic residues" evidence="1">
    <location>
        <begin position="27"/>
        <end position="45"/>
    </location>
</feature>
<organism evidence="2 3">
    <name type="scientific">Neomesorhizobium albiziae</name>
    <dbReference type="NCBI Taxonomy" id="335020"/>
    <lineage>
        <taxon>Bacteria</taxon>
        <taxon>Pseudomonadati</taxon>
        <taxon>Pseudomonadota</taxon>
        <taxon>Alphaproteobacteria</taxon>
        <taxon>Hyphomicrobiales</taxon>
        <taxon>Phyllobacteriaceae</taxon>
        <taxon>Neomesorhizobium</taxon>
    </lineage>
</organism>
<accession>A0A1I4AHA6</accession>
<gene>
    <name evidence="2" type="ORF">SAMN04488498_10874</name>
</gene>
<evidence type="ECO:0000256" key="1">
    <source>
        <dbReference type="SAM" id="MobiDB-lite"/>
    </source>
</evidence>
<protein>
    <recommendedName>
        <fullName evidence="4">Cell pole-organizing protein PopZ</fullName>
    </recommendedName>
</protein>
<proteinExistence type="predicted"/>
<dbReference type="Pfam" id="PF10691">
    <property type="entry name" value="DUF2497"/>
    <property type="match status" value="1"/>
</dbReference>
<dbReference type="RefSeq" id="WP_149760894.1">
    <property type="nucleotide sequence ID" value="NZ_BSPE01000048.1"/>
</dbReference>
<dbReference type="EMBL" id="FOSL01000008">
    <property type="protein sequence ID" value="SFK55808.1"/>
    <property type="molecule type" value="Genomic_DNA"/>
</dbReference>
<dbReference type="OrthoDB" id="7189469at2"/>
<keyword evidence="3" id="KW-1185">Reference proteome</keyword>
<evidence type="ECO:0000313" key="2">
    <source>
        <dbReference type="EMBL" id="SFK55808.1"/>
    </source>
</evidence>
<name>A0A1I4AHA6_9HYPH</name>
<feature type="region of interest" description="Disordered" evidence="1">
    <location>
        <begin position="27"/>
        <end position="52"/>
    </location>
</feature>
<dbReference type="AlphaFoldDB" id="A0A1I4AHA6"/>
<evidence type="ECO:0000313" key="3">
    <source>
        <dbReference type="Proteomes" id="UP000323300"/>
    </source>
</evidence>
<evidence type="ECO:0008006" key="4">
    <source>
        <dbReference type="Google" id="ProtNLM"/>
    </source>
</evidence>
<sequence length="249" mass="27026">MAQASSAQREPSMEEILASIRRIIEDSDTTRKQGEEQLAARREQESVVVSEPRPVTGSVVEVDAFRAELRGASEPAVEATSAAPGDSLEKKPVTLAEVQAQIARESYYSAPTPVAPVEAEDDPEAPLEVADDLDDDLDIANELADPIEMAEAVLAAREPEPVQTVAAAETSSPQQAPKTAIISEHAGRQVAAAFGELSDVFATRKKSFDELAEEMMRPMLQDWLDNNLPVLVERLVREEIERVARGGVR</sequence>
<feature type="region of interest" description="Disordered" evidence="1">
    <location>
        <begin position="158"/>
        <end position="178"/>
    </location>
</feature>
<dbReference type="InterPro" id="IPR019632">
    <property type="entry name" value="DUF2497"/>
</dbReference>
<reference evidence="2 3" key="1">
    <citation type="submission" date="2016-10" db="EMBL/GenBank/DDBJ databases">
        <authorList>
            <person name="Varghese N."/>
            <person name="Submissions S."/>
        </authorList>
    </citation>
    <scope>NUCLEOTIDE SEQUENCE [LARGE SCALE GENOMIC DNA]</scope>
    <source>
        <strain evidence="2 3">DSM 21822</strain>
    </source>
</reference>
<dbReference type="Proteomes" id="UP000323300">
    <property type="component" value="Unassembled WGS sequence"/>
</dbReference>